<feature type="region of interest" description="Disordered" evidence="1">
    <location>
        <begin position="136"/>
        <end position="178"/>
    </location>
</feature>
<dbReference type="AlphaFoldDB" id="A0A0U5A008"/>
<evidence type="ECO:0000313" key="2">
    <source>
        <dbReference type="EMBL" id="CEN61529.1"/>
    </source>
</evidence>
<gene>
    <name evidence="2" type="ORF">ASPCAL08183</name>
</gene>
<dbReference type="STRING" id="454130.A0A0U5A008"/>
<feature type="region of interest" description="Disordered" evidence="1">
    <location>
        <begin position="445"/>
        <end position="495"/>
    </location>
</feature>
<feature type="compositionally biased region" description="Polar residues" evidence="1">
    <location>
        <begin position="46"/>
        <end position="83"/>
    </location>
</feature>
<feature type="region of interest" description="Disordered" evidence="1">
    <location>
        <begin position="297"/>
        <end position="321"/>
    </location>
</feature>
<keyword evidence="3" id="KW-1185">Reference proteome</keyword>
<dbReference type="Proteomes" id="UP000054771">
    <property type="component" value="Unassembled WGS sequence"/>
</dbReference>
<dbReference type="OrthoDB" id="5341904at2759"/>
<reference evidence="3" key="1">
    <citation type="journal article" date="2016" name="Genome Announc.">
        <title>Draft genome sequences of fungus Aspergillus calidoustus.</title>
        <authorList>
            <person name="Horn F."/>
            <person name="Linde J."/>
            <person name="Mattern D.J."/>
            <person name="Walther G."/>
            <person name="Guthke R."/>
            <person name="Scherlach K."/>
            <person name="Martin K."/>
            <person name="Brakhage A.A."/>
            <person name="Petzke L."/>
            <person name="Valiante V."/>
        </authorList>
    </citation>
    <scope>NUCLEOTIDE SEQUENCE [LARGE SCALE GENOMIC DNA]</scope>
    <source>
        <strain evidence="3">SF006504</strain>
    </source>
</reference>
<sequence length="742" mass="80744">MGSSFSIQSKEKRRRSNRLSKPPQNQATSNYPNLGLPIRPVEQALSLPSTPTTWQNPWNGVSVPISTSEGISSPGVRSQSFSSGPLRRDTWNSNAAPNARGDAQSRTGSGLPSPASPASPTSVLTRRESLYRRASFHPSKPATFQPTTFQSDSQPPLIGQPRRSYSVHSPALGPSSNVPQRALDRFASLNSCSRVNGQDSLPIRRRSLLIRPGVATRKATKDKAHSLISEPCLDDLVFHSPPNILSVGVQSRCLPQQGAFHDFEPLSELRPSTPNDAGYTHLGTLKLGSLRVVNGSASPCPSDRTRIEQSTSSLPPEAMQDSLNQSSVVPGAMETHSSGAMLEDRCAVYVDRIRTAGIGNGLDPVMGSLPGEVAQYSRDISRCHTTNSARNDIPATVLNIPTTVPATDVEDFPASPFSFEKSPTSAITHSMEPCQCEDEGISVYDKEKASASPPDRLPERHTSYSSYASSHRKADSGYSSATSHRTSIDSHASLRRSPGFRRFTLGGAPKDFQAQDNNTSTKFDYHIPMHRHVSLQDRKASYRPDLAARPTSMSAVQYDPHIGATERPRSSSVTVTRTPDRISLPMYCAQLRSLESAALDFGLAITQGVGPNDHPHMRPTTTLRNSSMGDYHLPADIADTTISPKNPSRHSRRHSYGTGCRARSEDNSWQKSLACVAGGRDVQLQSAVEVKPCLLKSGNEFLSLTVDQSDGLRGRTRNRSTEYPHRKPSGHRLPPNFTEVYA</sequence>
<feature type="region of interest" description="Disordered" evidence="1">
    <location>
        <begin position="639"/>
        <end position="663"/>
    </location>
</feature>
<organism evidence="2 3">
    <name type="scientific">Aspergillus calidoustus</name>
    <dbReference type="NCBI Taxonomy" id="454130"/>
    <lineage>
        <taxon>Eukaryota</taxon>
        <taxon>Fungi</taxon>
        <taxon>Dikarya</taxon>
        <taxon>Ascomycota</taxon>
        <taxon>Pezizomycotina</taxon>
        <taxon>Eurotiomycetes</taxon>
        <taxon>Eurotiomycetidae</taxon>
        <taxon>Eurotiales</taxon>
        <taxon>Aspergillaceae</taxon>
        <taxon>Aspergillus</taxon>
        <taxon>Aspergillus subgen. Nidulantes</taxon>
    </lineage>
</organism>
<feature type="region of interest" description="Disordered" evidence="1">
    <location>
        <begin position="1"/>
        <end position="123"/>
    </location>
</feature>
<feature type="compositionally biased region" description="Low complexity" evidence="1">
    <location>
        <begin position="107"/>
        <end position="122"/>
    </location>
</feature>
<feature type="region of interest" description="Disordered" evidence="1">
    <location>
        <begin position="712"/>
        <end position="742"/>
    </location>
</feature>
<feature type="compositionally biased region" description="Polar residues" evidence="1">
    <location>
        <begin position="142"/>
        <end position="154"/>
    </location>
</feature>
<evidence type="ECO:0000313" key="3">
    <source>
        <dbReference type="Proteomes" id="UP000054771"/>
    </source>
</evidence>
<proteinExistence type="predicted"/>
<evidence type="ECO:0000256" key="1">
    <source>
        <dbReference type="SAM" id="MobiDB-lite"/>
    </source>
</evidence>
<name>A0A0U5A008_ASPCI</name>
<accession>A0A0U5A008</accession>
<feature type="compositionally biased region" description="Polar residues" evidence="1">
    <location>
        <begin position="22"/>
        <end position="32"/>
    </location>
</feature>
<dbReference type="EMBL" id="CDMC01000006">
    <property type="protein sequence ID" value="CEN61529.1"/>
    <property type="molecule type" value="Genomic_DNA"/>
</dbReference>
<protein>
    <submittedName>
        <fullName evidence="2">Uncharacterized protein</fullName>
    </submittedName>
</protein>
<dbReference type="OMA" id="TLCAPRY"/>